<comment type="caution">
    <text evidence="7">The sequence shown here is derived from an EMBL/GenBank/DDBJ whole genome shotgun (WGS) entry which is preliminary data.</text>
</comment>
<dbReference type="EC" id="3.1.1.11" evidence="3"/>
<dbReference type="Proteomes" id="UP000187203">
    <property type="component" value="Unassembled WGS sequence"/>
</dbReference>
<name>A0A1R3G0W1_9ROSI</name>
<sequence length="539" mass="58287">MGDVLEVDPSMDWYLKVRVEIDVTKPLQEGTTLTTPAVAEMKVQGFVDRRFSPNLKADSPTVQKGGRLGGYGKLASMDSAQIARRAIEDERKPCDKKEDSSALKGDARTSFLPLVARSKQVGDSDFFPITRNLQFRAGSVNRSSGNQSRSVYGNAAMEAVVGAGIKIGANAEEGSKNYGTKAVEDDSDEHADIVEGQGEPSRPRLERTTIPGIGPSLLGLGITNVAAQGRPLGLHTNNEGDLGYKQLQAAASTKVHDLLKELAATSPFVFGENSSTPAKTKKKWKKVVRVSSKYSFDVLGPQTNFKDGKKQVSSAGDMEIDDVGIVKKSREARKDSLDPELATAEAEPQIIKVKKYGSGDFDTITKAITSVPPGNTKRVIISIGPGVYKEKVKIDRMKPFITLLGDADAIPNITFGGGLQIAVAAAAFSVTISCGYIRCLHAAIAYRYHRYWPLFTAAIRRYDRDKEAQPIFDEKRWRRLPLPQNSGRYCGSGPLFETLGGTAKKYGTVDSATLIVESDYFNSAPKPDGVMEGAQAAAL</sequence>
<dbReference type="Gene3D" id="2.160.20.10">
    <property type="entry name" value="Single-stranded right-handed beta-helix, Pectin lyase-like"/>
    <property type="match status" value="1"/>
</dbReference>
<organism evidence="7 8">
    <name type="scientific">Corchorus olitorius</name>
    <dbReference type="NCBI Taxonomy" id="93759"/>
    <lineage>
        <taxon>Eukaryota</taxon>
        <taxon>Viridiplantae</taxon>
        <taxon>Streptophyta</taxon>
        <taxon>Embryophyta</taxon>
        <taxon>Tracheophyta</taxon>
        <taxon>Spermatophyta</taxon>
        <taxon>Magnoliopsida</taxon>
        <taxon>eudicotyledons</taxon>
        <taxon>Gunneridae</taxon>
        <taxon>Pentapetalae</taxon>
        <taxon>rosids</taxon>
        <taxon>malvids</taxon>
        <taxon>Malvales</taxon>
        <taxon>Malvaceae</taxon>
        <taxon>Grewioideae</taxon>
        <taxon>Apeibeae</taxon>
        <taxon>Corchorus</taxon>
    </lineage>
</organism>
<evidence type="ECO:0000256" key="3">
    <source>
        <dbReference type="ARBA" id="ARBA00013229"/>
    </source>
</evidence>
<reference evidence="8" key="1">
    <citation type="submission" date="2013-09" db="EMBL/GenBank/DDBJ databases">
        <title>Corchorus olitorius genome sequencing.</title>
        <authorList>
            <person name="Alam M."/>
            <person name="Haque M.S."/>
            <person name="Islam M.S."/>
            <person name="Emdad E.M."/>
            <person name="Islam M.M."/>
            <person name="Ahmed B."/>
            <person name="Halim A."/>
            <person name="Hossen Q.M.M."/>
            <person name="Hossain M.Z."/>
            <person name="Ahmed R."/>
            <person name="Khan M.M."/>
            <person name="Islam R."/>
            <person name="Rashid M.M."/>
            <person name="Khan S.A."/>
            <person name="Rahman M.S."/>
            <person name="Alam M."/>
            <person name="Yahiya A.S."/>
            <person name="Khan M.S."/>
            <person name="Azam M.S."/>
            <person name="Haque T."/>
            <person name="Lashkar M.Z.H."/>
            <person name="Akhand A.I."/>
            <person name="Morshed G."/>
            <person name="Roy S."/>
            <person name="Uddin K.S."/>
            <person name="Rabeya T."/>
            <person name="Hossain A.S."/>
            <person name="Chowdhury A."/>
            <person name="Snigdha A.R."/>
            <person name="Mortoza M.S."/>
            <person name="Matin S.A."/>
            <person name="Hoque S.M.E."/>
            <person name="Islam M.K."/>
            <person name="Roy D.K."/>
            <person name="Haider R."/>
            <person name="Moosa M.M."/>
            <person name="Elias S.M."/>
            <person name="Hasan A.M."/>
            <person name="Jahan S."/>
            <person name="Shafiuddin M."/>
            <person name="Mahmood N."/>
            <person name="Shommy N.S."/>
        </authorList>
    </citation>
    <scope>NUCLEOTIDE SEQUENCE [LARGE SCALE GENOMIC DNA]</scope>
    <source>
        <strain evidence="8">cv. O-4</strain>
    </source>
</reference>
<dbReference type="STRING" id="93759.A0A1R3G0W1"/>
<dbReference type="GO" id="GO:0045490">
    <property type="term" value="P:pectin catabolic process"/>
    <property type="evidence" value="ECO:0007669"/>
    <property type="project" value="UniProtKB-UniPathway"/>
</dbReference>
<evidence type="ECO:0000313" key="8">
    <source>
        <dbReference type="Proteomes" id="UP000187203"/>
    </source>
</evidence>
<dbReference type="PANTHER" id="PTHR31321">
    <property type="entry name" value="ACYL-COA THIOESTER HYDROLASE YBHC-RELATED"/>
    <property type="match status" value="1"/>
</dbReference>
<proteinExistence type="inferred from homology"/>
<dbReference type="GO" id="GO:0042545">
    <property type="term" value="P:cell wall modification"/>
    <property type="evidence" value="ECO:0007669"/>
    <property type="project" value="InterPro"/>
</dbReference>
<dbReference type="InterPro" id="IPR011050">
    <property type="entry name" value="Pectin_lyase_fold/virulence"/>
</dbReference>
<dbReference type="InterPro" id="IPR000070">
    <property type="entry name" value="Pectinesterase_cat"/>
</dbReference>
<evidence type="ECO:0000256" key="1">
    <source>
        <dbReference type="ARBA" id="ARBA00005184"/>
    </source>
</evidence>
<evidence type="ECO:0000256" key="2">
    <source>
        <dbReference type="ARBA" id="ARBA00008891"/>
    </source>
</evidence>
<protein>
    <recommendedName>
        <fullName evidence="3">pectinesterase</fullName>
        <ecNumber evidence="3">3.1.1.11</ecNumber>
    </recommendedName>
</protein>
<evidence type="ECO:0000313" key="7">
    <source>
        <dbReference type="EMBL" id="OMO51725.1"/>
    </source>
</evidence>
<comment type="pathway">
    <text evidence="1">Glycan metabolism; pectin degradation; 2-dehydro-3-deoxy-D-gluconate from pectin: step 1/5.</text>
</comment>
<gene>
    <name evidence="7" type="ORF">COLO4_37537</name>
</gene>
<keyword evidence="4" id="KW-0378">Hydrolase</keyword>
<evidence type="ECO:0000256" key="4">
    <source>
        <dbReference type="ARBA" id="ARBA00022801"/>
    </source>
</evidence>
<dbReference type="SUPFAM" id="SSF51126">
    <property type="entry name" value="Pectin lyase-like"/>
    <property type="match status" value="1"/>
</dbReference>
<feature type="domain" description="Pectinesterase catalytic" evidence="6">
    <location>
        <begin position="352"/>
        <end position="414"/>
    </location>
</feature>
<keyword evidence="5" id="KW-0063">Aspartyl esterase</keyword>
<dbReference type="PANTHER" id="PTHR31321:SF87">
    <property type="entry name" value="PECTINESTERASE 63-RELATED"/>
    <property type="match status" value="1"/>
</dbReference>
<evidence type="ECO:0000259" key="6">
    <source>
        <dbReference type="Pfam" id="PF01095"/>
    </source>
</evidence>
<dbReference type="Pfam" id="PF01095">
    <property type="entry name" value="Pectinesterase"/>
    <property type="match status" value="1"/>
</dbReference>
<dbReference type="GO" id="GO:0030599">
    <property type="term" value="F:pectinesterase activity"/>
    <property type="evidence" value="ECO:0007669"/>
    <property type="project" value="UniProtKB-EC"/>
</dbReference>
<dbReference type="OrthoDB" id="2019149at2759"/>
<keyword evidence="8" id="KW-1185">Reference proteome</keyword>
<dbReference type="AlphaFoldDB" id="A0A1R3G0W1"/>
<comment type="similarity">
    <text evidence="2">Belongs to the pectinesterase family.</text>
</comment>
<evidence type="ECO:0000256" key="5">
    <source>
        <dbReference type="ARBA" id="ARBA00023085"/>
    </source>
</evidence>
<dbReference type="EMBL" id="AWUE01024068">
    <property type="protein sequence ID" value="OMO51725.1"/>
    <property type="molecule type" value="Genomic_DNA"/>
</dbReference>
<accession>A0A1R3G0W1</accession>
<dbReference type="InterPro" id="IPR012334">
    <property type="entry name" value="Pectin_lyas_fold"/>
</dbReference>
<dbReference type="UniPathway" id="UPA00545">
    <property type="reaction ID" value="UER00823"/>
</dbReference>